<evidence type="ECO:0000256" key="2">
    <source>
        <dbReference type="SAM" id="Coils"/>
    </source>
</evidence>
<reference evidence="3 4" key="1">
    <citation type="submission" date="2019-06" db="EMBL/GenBank/DDBJ databases">
        <title>Whole genome sequence for Rhodospirillaceae sp. R148.</title>
        <authorList>
            <person name="Wang G."/>
        </authorList>
    </citation>
    <scope>NUCLEOTIDE SEQUENCE [LARGE SCALE GENOMIC DNA]</scope>
    <source>
        <strain evidence="3 4">R148</strain>
    </source>
</reference>
<dbReference type="AlphaFoldDB" id="A0A545U0R5"/>
<dbReference type="PANTHER" id="PTHR31088:SF6">
    <property type="entry name" value="PHAGE SHOCK PROTEIN A"/>
    <property type="match status" value="1"/>
</dbReference>
<evidence type="ECO:0000313" key="3">
    <source>
        <dbReference type="EMBL" id="TQV83071.1"/>
    </source>
</evidence>
<keyword evidence="2" id="KW-0175">Coiled coil</keyword>
<dbReference type="OrthoDB" id="6649369at2"/>
<sequence>MNEALAGRVKRLISGSANRVVSAVEDLAPEMVMEEAVREVDRAIDDIRAELGQVMTRQYHASQRIAAENERHEDLNEKVRVALKEERADLAESGVERLLDIEAQIPVLESVLAETREAQAELEGYISALQARRREMKQDLKDFRSAREAAANAPEVVGAVETASGVERRVEKASESFNRILERTGGVGLGGSALGGSALGGSALDRKAAAATAELEELARKNRVKERLVSLRERV</sequence>
<proteinExistence type="inferred from homology"/>
<accession>A0A545U0R5</accession>
<dbReference type="InterPro" id="IPR007157">
    <property type="entry name" value="PspA_VIPP1"/>
</dbReference>
<dbReference type="RefSeq" id="WP_142893971.1">
    <property type="nucleotide sequence ID" value="NZ_ML660052.1"/>
</dbReference>
<keyword evidence="4" id="KW-1185">Reference proteome</keyword>
<name>A0A545U0R5_9PROT</name>
<evidence type="ECO:0000313" key="4">
    <source>
        <dbReference type="Proteomes" id="UP000315252"/>
    </source>
</evidence>
<feature type="coiled-coil region" evidence="2">
    <location>
        <begin position="126"/>
        <end position="153"/>
    </location>
</feature>
<comment type="caution">
    <text evidence="3">The sequence shown here is derived from an EMBL/GenBank/DDBJ whole genome shotgun (WGS) entry which is preliminary data.</text>
</comment>
<dbReference type="PANTHER" id="PTHR31088">
    <property type="entry name" value="MEMBRANE-ASSOCIATED PROTEIN VIPP1, CHLOROPLASTIC"/>
    <property type="match status" value="1"/>
</dbReference>
<dbReference type="EMBL" id="VHSH01000001">
    <property type="protein sequence ID" value="TQV83071.1"/>
    <property type="molecule type" value="Genomic_DNA"/>
</dbReference>
<comment type="similarity">
    <text evidence="1">Belongs to the PspA/Vipp/IM30 family.</text>
</comment>
<organism evidence="3 4">
    <name type="scientific">Denitrobaculum tricleocarpae</name>
    <dbReference type="NCBI Taxonomy" id="2591009"/>
    <lineage>
        <taxon>Bacteria</taxon>
        <taxon>Pseudomonadati</taxon>
        <taxon>Pseudomonadota</taxon>
        <taxon>Alphaproteobacteria</taxon>
        <taxon>Rhodospirillales</taxon>
        <taxon>Rhodospirillaceae</taxon>
        <taxon>Denitrobaculum</taxon>
    </lineage>
</organism>
<protein>
    <submittedName>
        <fullName evidence="3">PspA/IM30 family protein</fullName>
    </submittedName>
</protein>
<feature type="coiled-coil region" evidence="2">
    <location>
        <begin position="201"/>
        <end position="228"/>
    </location>
</feature>
<dbReference type="Pfam" id="PF04012">
    <property type="entry name" value="PspA_IM30"/>
    <property type="match status" value="1"/>
</dbReference>
<dbReference type="Proteomes" id="UP000315252">
    <property type="component" value="Unassembled WGS sequence"/>
</dbReference>
<gene>
    <name evidence="3" type="ORF">FKG95_00235</name>
</gene>
<evidence type="ECO:0000256" key="1">
    <source>
        <dbReference type="ARBA" id="ARBA00043985"/>
    </source>
</evidence>